<gene>
    <name evidence="1" type="ORF">CCC_01381</name>
</gene>
<evidence type="ECO:0000313" key="1">
    <source>
        <dbReference type="EMBL" id="KIL96888.1"/>
    </source>
</evidence>
<name>A0A0C2YP51_PARME</name>
<keyword evidence="2" id="KW-1185">Reference proteome</keyword>
<proteinExistence type="predicted"/>
<evidence type="ECO:0000313" key="2">
    <source>
        <dbReference type="Proteomes" id="UP000031971"/>
    </source>
</evidence>
<dbReference type="Proteomes" id="UP000031971">
    <property type="component" value="Unassembled WGS sequence"/>
</dbReference>
<reference evidence="1 2" key="1">
    <citation type="submission" date="2015-01" db="EMBL/GenBank/DDBJ databases">
        <title>Genome Sequence of Magnetospirillum magnetotacticum Strain MS-1.</title>
        <authorList>
            <person name="Marinov G.K."/>
            <person name="Smalley M.D."/>
            <person name="DeSalvo G."/>
        </authorList>
    </citation>
    <scope>NUCLEOTIDE SEQUENCE [LARGE SCALE GENOMIC DNA]</scope>
    <source>
        <strain evidence="1 2">MS-1</strain>
    </source>
</reference>
<protein>
    <submittedName>
        <fullName evidence="1">Uncharacterized protein</fullName>
    </submittedName>
</protein>
<organism evidence="1 2">
    <name type="scientific">Paramagnetospirillum magnetotacticum MS-1</name>
    <dbReference type="NCBI Taxonomy" id="272627"/>
    <lineage>
        <taxon>Bacteria</taxon>
        <taxon>Pseudomonadati</taxon>
        <taxon>Pseudomonadota</taxon>
        <taxon>Alphaproteobacteria</taxon>
        <taxon>Rhodospirillales</taxon>
        <taxon>Magnetospirillaceae</taxon>
        <taxon>Paramagnetospirillum</taxon>
    </lineage>
</organism>
<dbReference type="EMBL" id="JXSL01000033">
    <property type="protein sequence ID" value="KIL96888.1"/>
    <property type="molecule type" value="Genomic_DNA"/>
</dbReference>
<dbReference type="AlphaFoldDB" id="A0A0C2YP51"/>
<accession>A0A0C2YP51</accession>
<sequence>MPSHLEITGGAKLHNQRAILLPLQLLSRMENEFGSIIGGFW</sequence>
<comment type="caution">
    <text evidence="1">The sequence shown here is derived from an EMBL/GenBank/DDBJ whole genome shotgun (WGS) entry which is preliminary data.</text>
</comment>